<name>A0AAE1EF82_9GAST</name>
<protein>
    <submittedName>
        <fullName evidence="1">Uncharacterized protein</fullName>
    </submittedName>
</protein>
<reference evidence="1" key="1">
    <citation type="journal article" date="2023" name="G3 (Bethesda)">
        <title>A reference genome for the long-term kleptoplast-retaining sea slug Elysia crispata morphotype clarki.</title>
        <authorList>
            <person name="Eastman K.E."/>
            <person name="Pendleton A.L."/>
            <person name="Shaikh M.A."/>
            <person name="Suttiyut T."/>
            <person name="Ogas R."/>
            <person name="Tomko P."/>
            <person name="Gavelis G."/>
            <person name="Widhalm J.R."/>
            <person name="Wisecaver J.H."/>
        </authorList>
    </citation>
    <scope>NUCLEOTIDE SEQUENCE</scope>
    <source>
        <strain evidence="1">ECLA1</strain>
    </source>
</reference>
<organism evidence="1 2">
    <name type="scientific">Elysia crispata</name>
    <name type="common">lettuce slug</name>
    <dbReference type="NCBI Taxonomy" id="231223"/>
    <lineage>
        <taxon>Eukaryota</taxon>
        <taxon>Metazoa</taxon>
        <taxon>Spiralia</taxon>
        <taxon>Lophotrochozoa</taxon>
        <taxon>Mollusca</taxon>
        <taxon>Gastropoda</taxon>
        <taxon>Heterobranchia</taxon>
        <taxon>Euthyneura</taxon>
        <taxon>Panpulmonata</taxon>
        <taxon>Sacoglossa</taxon>
        <taxon>Placobranchoidea</taxon>
        <taxon>Plakobranchidae</taxon>
        <taxon>Elysia</taxon>
    </lineage>
</organism>
<gene>
    <name evidence="1" type="ORF">RRG08_042209</name>
</gene>
<keyword evidence="2" id="KW-1185">Reference proteome</keyword>
<dbReference type="AlphaFoldDB" id="A0AAE1EF82"/>
<evidence type="ECO:0000313" key="2">
    <source>
        <dbReference type="Proteomes" id="UP001283361"/>
    </source>
</evidence>
<evidence type="ECO:0000313" key="1">
    <source>
        <dbReference type="EMBL" id="KAK3804450.1"/>
    </source>
</evidence>
<dbReference type="EMBL" id="JAWDGP010000010">
    <property type="protein sequence ID" value="KAK3804450.1"/>
    <property type="molecule type" value="Genomic_DNA"/>
</dbReference>
<proteinExistence type="predicted"/>
<dbReference type="Proteomes" id="UP001283361">
    <property type="component" value="Unassembled WGS sequence"/>
</dbReference>
<comment type="caution">
    <text evidence="1">The sequence shown here is derived from an EMBL/GenBank/DDBJ whole genome shotgun (WGS) entry which is preliminary data.</text>
</comment>
<sequence length="209" mass="24691">MILQLNRGVRNIRKQEAQTLMFYITFGDFLEKCKRWFEDQKKQQLIEGTWAKWLEQQTGYSDIHARKLRQISALQSMGEDIMDFLRKFSIDFDAVADFLIIKLTAKKKELKREPRMFGLTTYENRSRLLLTSMNMFSFLDRYAPNVCFSLSKEALIKKLLAMKELASFGPQTNPSRFLLRDTWCSCFLGKRYKGHIPFGKLPRQVVQHL</sequence>
<accession>A0AAE1EF82</accession>